<dbReference type="Pfam" id="PF03646">
    <property type="entry name" value="FlaG"/>
    <property type="match status" value="1"/>
</dbReference>
<dbReference type="InterPro" id="IPR035924">
    <property type="entry name" value="FlaG-like_sf"/>
</dbReference>
<dbReference type="EMBL" id="LC043072">
    <property type="protein sequence ID" value="BAQ18854.1"/>
    <property type="molecule type" value="Genomic_DNA"/>
</dbReference>
<dbReference type="Gene3D" id="3.30.160.170">
    <property type="entry name" value="FlaG-like"/>
    <property type="match status" value="1"/>
</dbReference>
<evidence type="ECO:0000256" key="1">
    <source>
        <dbReference type="SAM" id="MobiDB-lite"/>
    </source>
</evidence>
<evidence type="ECO:0000313" key="2">
    <source>
        <dbReference type="EMBL" id="BAQ18854.1"/>
    </source>
</evidence>
<dbReference type="PANTHER" id="PTHR37166:SF1">
    <property type="entry name" value="PROTEIN FLAG"/>
    <property type="match status" value="1"/>
</dbReference>
<name>A0A0A8K9S5_9SPHN</name>
<proteinExistence type="predicted"/>
<keyword evidence="2" id="KW-0969">Cilium</keyword>
<accession>A0A0A8K9S5</accession>
<keyword evidence="2" id="KW-0966">Cell projection</keyword>
<organism evidence="2">
    <name type="scientific">Sphingomonas sp. A1</name>
    <dbReference type="NCBI Taxonomy" id="90322"/>
    <lineage>
        <taxon>Bacteria</taxon>
        <taxon>Pseudomonadati</taxon>
        <taxon>Pseudomonadota</taxon>
        <taxon>Alphaproteobacteria</taxon>
        <taxon>Sphingomonadales</taxon>
        <taxon>Sphingomonadaceae</taxon>
        <taxon>Sphingomonas</taxon>
    </lineage>
</organism>
<protein>
    <submittedName>
        <fullName evidence="2">Flagellar protein FlaG</fullName>
    </submittedName>
</protein>
<dbReference type="SUPFAM" id="SSF160214">
    <property type="entry name" value="FlaG-like"/>
    <property type="match status" value="1"/>
</dbReference>
<dbReference type="PANTHER" id="PTHR37166">
    <property type="entry name" value="PROTEIN FLAG"/>
    <property type="match status" value="1"/>
</dbReference>
<sequence>MRNARVIRATEESPTPPRTHARRPTRSLESVFAHLKTDKNMSITPITRQLPPTTTDTAPATQEVRAAIAATTSAVAAPTAISRETVAQAVNDVRKNLEAVARNLQFSIDEDTGQTVVKVIDSDTHEVIRQIPSEELLKLAHEMGQYSGLFVQQKA</sequence>
<dbReference type="AlphaFoldDB" id="A0A0A8K9S5"/>
<gene>
    <name evidence="2" type="primary">flaG</name>
</gene>
<dbReference type="InterPro" id="IPR005186">
    <property type="entry name" value="FlaG"/>
</dbReference>
<reference evidence="2" key="1">
    <citation type="submission" date="2015-04" db="EMBL/GenBank/DDBJ databases">
        <title>Formation of a single polar flagellum by lateral and polar bacterial flagellar gene sets.</title>
        <authorList>
            <person name="Maruyama Y."/>
            <person name="Kobayashi M."/>
            <person name="Murata K."/>
            <person name="Hashimoto W."/>
        </authorList>
    </citation>
    <scope>NUCLEOTIDE SEQUENCE</scope>
    <source>
        <strain evidence="2">A1</strain>
    </source>
</reference>
<keyword evidence="2" id="KW-0282">Flagellum</keyword>
<feature type="region of interest" description="Disordered" evidence="1">
    <location>
        <begin position="1"/>
        <end position="25"/>
    </location>
</feature>